<protein>
    <recommendedName>
        <fullName evidence="3">DNA topoisomerase</fullName>
        <ecNumber evidence="3">5.6.2.1</ecNumber>
    </recommendedName>
    <alternativeName>
        <fullName evidence="10">Omega-protein</fullName>
    </alternativeName>
    <alternativeName>
        <fullName evidence="9">Relaxing enzyme</fullName>
    </alternativeName>
    <alternativeName>
        <fullName evidence="7">Swivelase</fullName>
    </alternativeName>
    <alternativeName>
        <fullName evidence="8">Untwisting enzyme</fullName>
    </alternativeName>
</protein>
<comment type="similarity">
    <text evidence="2">Belongs to the type IA topoisomerase family.</text>
</comment>
<sequence length="678" mass="75195">MAELEYTFVAEKPKLGRAIAEELARRSPVVERGENFMKGKDWAVCWAIGHIYELEEPDYYIKKAHPELVLPANGKPRWDRAHLPILPAPNEFQLRPTQPQLLPNIRKLLGQCRTVVHAGDPDREGQLVVDEILEKMGNRKPVKRVQISGLDEVSVRAGLANMRDNAEFARQSSAARARSRADWVVGMNMTRGLTLRAQECGFKGFIPFGRVQTAVLSLIAMREREIRDFKPTDYFALTAKLGVPGGRFSAKWVPKSGQQGLDAEGRLLDASIATQLQQKVAGKQGVVSAYEDVEKRQKAPLPFSLAQLQMRASKRFGYKSDDTLKAVQSLYDQKFVSYPRTGSQHLPSGLFEHAAATLGIAQRALGLPPEAAAQINPRQKSHAWDDSKVNGHHGLVPLTKEPDLNSLSRIERDIYLEICRRYAAQFMPDRKYRSVTATTEVVGESFKATGNTTIDPGWKALYGDEREPDDESGVLPRMKKGDPVDCFGLDVVAKKTEPPKRFTDSSLLYAMLHVEDFVTDARLKEVFKRMRLDKSTDEDVGGIGTPATRQTFVPKLEATGLVTVQKPAGRSKEDTYHPTATAMALIDALPADLGRPDTTAMWESVFEKIEGGGTTELDFLKVLGNWVNKTLGDLDKSQLDLPPLERPQGKVQPARTSGSRSGRRATGHSSSSRSFARA</sequence>
<evidence type="ECO:0000256" key="11">
    <source>
        <dbReference type="SAM" id="MobiDB-lite"/>
    </source>
</evidence>
<dbReference type="SMART" id="SM00436">
    <property type="entry name" value="TOP1Bc"/>
    <property type="match status" value="1"/>
</dbReference>
<dbReference type="InterPro" id="IPR013497">
    <property type="entry name" value="Topo_IA_cen"/>
</dbReference>
<dbReference type="SUPFAM" id="SSF56712">
    <property type="entry name" value="Prokaryotic type I DNA topoisomerase"/>
    <property type="match status" value="1"/>
</dbReference>
<evidence type="ECO:0000256" key="10">
    <source>
        <dbReference type="ARBA" id="ARBA00032877"/>
    </source>
</evidence>
<dbReference type="AlphaFoldDB" id="A0AB73H3W3"/>
<dbReference type="EC" id="5.6.2.1" evidence="3"/>
<dbReference type="PANTHER" id="PTHR11390:SF21">
    <property type="entry name" value="DNA TOPOISOMERASE 3-ALPHA"/>
    <property type="match status" value="1"/>
</dbReference>
<dbReference type="SMART" id="SM00437">
    <property type="entry name" value="TOP1Ac"/>
    <property type="match status" value="1"/>
</dbReference>
<reference evidence="14" key="1">
    <citation type="submission" date="2020-08" db="EMBL/GenBank/DDBJ databases">
        <title>Studying the diversity of plant-associated saprophytic bacteria and their role in host health and plant-pathogen interactions.</title>
        <authorList>
            <person name="Potnis N."/>
        </authorList>
    </citation>
    <scope>NUCLEOTIDE SEQUENCE</scope>
    <source>
        <strain evidence="14">F21</strain>
    </source>
</reference>
<dbReference type="GO" id="GO:0043597">
    <property type="term" value="C:cytoplasmic replication fork"/>
    <property type="evidence" value="ECO:0007669"/>
    <property type="project" value="TreeGrafter"/>
</dbReference>
<evidence type="ECO:0000256" key="1">
    <source>
        <dbReference type="ARBA" id="ARBA00000213"/>
    </source>
</evidence>
<keyword evidence="5" id="KW-0238">DNA-binding</keyword>
<evidence type="ECO:0000259" key="12">
    <source>
        <dbReference type="PROSITE" id="PS50880"/>
    </source>
</evidence>
<dbReference type="GO" id="GO:0003917">
    <property type="term" value="F:DNA topoisomerase type I (single strand cut, ATP-independent) activity"/>
    <property type="evidence" value="ECO:0007669"/>
    <property type="project" value="UniProtKB-EC"/>
</dbReference>
<dbReference type="InterPro" id="IPR023405">
    <property type="entry name" value="Topo_IA_core_domain"/>
</dbReference>
<evidence type="ECO:0000256" key="6">
    <source>
        <dbReference type="ARBA" id="ARBA00023235"/>
    </source>
</evidence>
<evidence type="ECO:0000256" key="3">
    <source>
        <dbReference type="ARBA" id="ARBA00012891"/>
    </source>
</evidence>
<organism evidence="14">
    <name type="scientific">Xanthomonas arboricola</name>
    <dbReference type="NCBI Taxonomy" id="56448"/>
    <lineage>
        <taxon>Bacteria</taxon>
        <taxon>Pseudomonadati</taxon>
        <taxon>Pseudomonadota</taxon>
        <taxon>Gammaproteobacteria</taxon>
        <taxon>Lysobacterales</taxon>
        <taxon>Lysobacteraceae</taxon>
        <taxon>Xanthomonas</taxon>
    </lineage>
</organism>
<evidence type="ECO:0000259" key="13">
    <source>
        <dbReference type="PROSITE" id="PS52039"/>
    </source>
</evidence>
<dbReference type="GO" id="GO:0003677">
    <property type="term" value="F:DNA binding"/>
    <property type="evidence" value="ECO:0007669"/>
    <property type="project" value="UniProtKB-KW"/>
</dbReference>
<dbReference type="InterPro" id="IPR006171">
    <property type="entry name" value="TOPRIM_dom"/>
</dbReference>
<dbReference type="EMBL" id="JACIIQ010000028">
    <property type="protein sequence ID" value="MBB5672581.1"/>
    <property type="molecule type" value="Genomic_DNA"/>
</dbReference>
<dbReference type="InterPro" id="IPR003602">
    <property type="entry name" value="Topo_IA_DNA-bd_dom"/>
</dbReference>
<feature type="region of interest" description="Disordered" evidence="11">
    <location>
        <begin position="637"/>
        <end position="678"/>
    </location>
</feature>
<evidence type="ECO:0000256" key="4">
    <source>
        <dbReference type="ARBA" id="ARBA00023029"/>
    </source>
</evidence>
<dbReference type="SMART" id="SM00493">
    <property type="entry name" value="TOPRIM"/>
    <property type="match status" value="1"/>
</dbReference>
<dbReference type="RefSeq" id="WP_184578905.1">
    <property type="nucleotide sequence ID" value="NZ_JACIIQ010000028.1"/>
</dbReference>
<dbReference type="InterPro" id="IPR000380">
    <property type="entry name" value="Topo_IA"/>
</dbReference>
<dbReference type="GO" id="GO:0006281">
    <property type="term" value="P:DNA repair"/>
    <property type="evidence" value="ECO:0007669"/>
    <property type="project" value="TreeGrafter"/>
</dbReference>
<dbReference type="Proteomes" id="UP000528595">
    <property type="component" value="Unassembled WGS sequence"/>
</dbReference>
<accession>A0AB73H3W3</accession>
<dbReference type="InterPro" id="IPR034144">
    <property type="entry name" value="TOPRIM_TopoIII"/>
</dbReference>
<dbReference type="PRINTS" id="PR00417">
    <property type="entry name" value="PRTPISMRASEI"/>
</dbReference>
<feature type="compositionally biased region" description="Low complexity" evidence="11">
    <location>
        <begin position="667"/>
        <end position="678"/>
    </location>
</feature>
<proteinExistence type="inferred from homology"/>
<dbReference type="GO" id="GO:0006310">
    <property type="term" value="P:DNA recombination"/>
    <property type="evidence" value="ECO:0007669"/>
    <property type="project" value="TreeGrafter"/>
</dbReference>
<keyword evidence="4" id="KW-0799">Topoisomerase</keyword>
<evidence type="ECO:0000256" key="9">
    <source>
        <dbReference type="ARBA" id="ARBA00032235"/>
    </source>
</evidence>
<name>A0AB73H3W3_9XANT</name>
<dbReference type="InterPro" id="IPR013826">
    <property type="entry name" value="Topo_IA_cen_sub3"/>
</dbReference>
<dbReference type="Pfam" id="PF01131">
    <property type="entry name" value="Topoisom_bac"/>
    <property type="match status" value="1"/>
</dbReference>
<evidence type="ECO:0000256" key="8">
    <source>
        <dbReference type="ARBA" id="ARBA00031985"/>
    </source>
</evidence>
<evidence type="ECO:0000256" key="7">
    <source>
        <dbReference type="ARBA" id="ARBA00030003"/>
    </source>
</evidence>
<dbReference type="GO" id="GO:0006265">
    <property type="term" value="P:DNA topological change"/>
    <property type="evidence" value="ECO:0007669"/>
    <property type="project" value="InterPro"/>
</dbReference>
<dbReference type="InterPro" id="IPR013825">
    <property type="entry name" value="Topo_IA_cen_sub2"/>
</dbReference>
<feature type="domain" description="Toprim" evidence="12">
    <location>
        <begin position="5"/>
        <end position="151"/>
    </location>
</feature>
<evidence type="ECO:0000256" key="5">
    <source>
        <dbReference type="ARBA" id="ARBA00023125"/>
    </source>
</evidence>
<feature type="domain" description="Topo IA-type catalytic" evidence="13">
    <location>
        <begin position="168"/>
        <end position="631"/>
    </location>
</feature>
<keyword evidence="6 14" id="KW-0413">Isomerase</keyword>
<dbReference type="CDD" id="cd03362">
    <property type="entry name" value="TOPRIM_TopoIA_TopoIII"/>
    <property type="match status" value="1"/>
</dbReference>
<dbReference type="PANTHER" id="PTHR11390">
    <property type="entry name" value="PROKARYOTIC DNA TOPOISOMERASE"/>
    <property type="match status" value="1"/>
</dbReference>
<dbReference type="Gene3D" id="1.10.460.10">
    <property type="entry name" value="Topoisomerase I, domain 2"/>
    <property type="match status" value="1"/>
</dbReference>
<dbReference type="InterPro" id="IPR003601">
    <property type="entry name" value="Topo_IA_2"/>
</dbReference>
<dbReference type="InterPro" id="IPR013824">
    <property type="entry name" value="Topo_IA_cen_sub1"/>
</dbReference>
<dbReference type="Gene3D" id="2.70.20.10">
    <property type="entry name" value="Topoisomerase I, domain 3"/>
    <property type="match status" value="1"/>
</dbReference>
<comment type="caution">
    <text evidence="14">The sequence shown here is derived from an EMBL/GenBank/DDBJ whole genome shotgun (WGS) entry which is preliminary data.</text>
</comment>
<dbReference type="Pfam" id="PF01751">
    <property type="entry name" value="Toprim"/>
    <property type="match status" value="1"/>
</dbReference>
<evidence type="ECO:0000256" key="2">
    <source>
        <dbReference type="ARBA" id="ARBA00009446"/>
    </source>
</evidence>
<dbReference type="Gene3D" id="3.40.50.140">
    <property type="match status" value="1"/>
</dbReference>
<evidence type="ECO:0000313" key="14">
    <source>
        <dbReference type="EMBL" id="MBB5672581.1"/>
    </source>
</evidence>
<gene>
    <name evidence="14" type="ORF">FHR65_004185</name>
</gene>
<dbReference type="PROSITE" id="PS52039">
    <property type="entry name" value="TOPO_IA_2"/>
    <property type="match status" value="1"/>
</dbReference>
<comment type="catalytic activity">
    <reaction evidence="1">
        <text>ATP-independent breakage of single-stranded DNA, followed by passage and rejoining.</text>
        <dbReference type="EC" id="5.6.2.1"/>
    </reaction>
</comment>
<dbReference type="Gene3D" id="1.10.290.10">
    <property type="entry name" value="Topoisomerase I, domain 4"/>
    <property type="match status" value="1"/>
</dbReference>
<dbReference type="PROSITE" id="PS50880">
    <property type="entry name" value="TOPRIM"/>
    <property type="match status" value="1"/>
</dbReference>